<dbReference type="InterPro" id="IPR047964">
    <property type="entry name" value="EFR1-like"/>
</dbReference>
<dbReference type="SUPFAM" id="SSF54862">
    <property type="entry name" value="4Fe-4S ferredoxins"/>
    <property type="match status" value="1"/>
</dbReference>
<evidence type="ECO:0000313" key="5">
    <source>
        <dbReference type="EMBL" id="OMD40517.1"/>
    </source>
</evidence>
<evidence type="ECO:0000256" key="2">
    <source>
        <dbReference type="ARBA" id="ARBA00023004"/>
    </source>
</evidence>
<protein>
    <submittedName>
        <fullName evidence="5">4Fe-4S ferredoxin</fullName>
    </submittedName>
</protein>
<dbReference type="EMBL" id="MPTB01000051">
    <property type="protein sequence ID" value="OMD40517.1"/>
    <property type="molecule type" value="Genomic_DNA"/>
</dbReference>
<feature type="domain" description="4Fe-4S ferredoxin-type" evidence="4">
    <location>
        <begin position="185"/>
        <end position="215"/>
    </location>
</feature>
<dbReference type="InterPro" id="IPR017896">
    <property type="entry name" value="4Fe4S_Fe-S-bd"/>
</dbReference>
<keyword evidence="2" id="KW-0408">Iron</keyword>
<evidence type="ECO:0000256" key="3">
    <source>
        <dbReference type="ARBA" id="ARBA00023014"/>
    </source>
</evidence>
<reference evidence="5 6" key="1">
    <citation type="submission" date="2016-10" db="EMBL/GenBank/DDBJ databases">
        <title>Paenibacillus species isolates.</title>
        <authorList>
            <person name="Beno S.M."/>
        </authorList>
    </citation>
    <scope>NUCLEOTIDE SEQUENCE [LARGE SCALE GENOMIC DNA]</scope>
    <source>
        <strain evidence="5 6">FSL H7-0744</strain>
    </source>
</reference>
<name>A0ABX3H151_PAEBO</name>
<proteinExistence type="predicted"/>
<sequence length="263" mass="29358">MIFYFSGTGNSLYAAKNIALHTGEELISISAAENTGNECNEYNLKDHEIIGFVHPTYSWGPPGIVLEFIRKLKLNNYQGNYVFSVATCGGSIGNSMKVMKDCLSRKKIKLNSGFSIKMPNNFIIMGDVDSKEVEHHKLSAAEEALKQINHDIEQRTTGAFRIDKGKFPWVLTGIINPMFAKKAIDPTKFQADDSCIGCGTCEQVCNCNNIQVSEKPQWGKNCTLCLACIHYCPVKAIQYGQKTENKGRYTNPHITIAEFINER</sequence>
<evidence type="ECO:0000256" key="1">
    <source>
        <dbReference type="ARBA" id="ARBA00022723"/>
    </source>
</evidence>
<keyword evidence="6" id="KW-1185">Reference proteome</keyword>
<dbReference type="NCBIfam" id="NF038196">
    <property type="entry name" value="ferrodoxin_EFR1"/>
    <property type="match status" value="1"/>
</dbReference>
<evidence type="ECO:0000259" key="4">
    <source>
        <dbReference type="PROSITE" id="PS51379"/>
    </source>
</evidence>
<dbReference type="Gene3D" id="3.40.50.360">
    <property type="match status" value="1"/>
</dbReference>
<evidence type="ECO:0000313" key="6">
    <source>
        <dbReference type="Proteomes" id="UP000187412"/>
    </source>
</evidence>
<dbReference type="Proteomes" id="UP000187412">
    <property type="component" value="Unassembled WGS sequence"/>
</dbReference>
<keyword evidence="3" id="KW-0411">Iron-sulfur</keyword>
<comment type="caution">
    <text evidence="5">The sequence shown here is derived from an EMBL/GenBank/DDBJ whole genome shotgun (WGS) entry which is preliminary data.</text>
</comment>
<dbReference type="PROSITE" id="PS51379">
    <property type="entry name" value="4FE4S_FER_2"/>
    <property type="match status" value="2"/>
</dbReference>
<dbReference type="RefSeq" id="WP_076113826.1">
    <property type="nucleotide sequence ID" value="NZ_MPTB01000051.1"/>
</dbReference>
<feature type="domain" description="4Fe-4S ferredoxin-type" evidence="4">
    <location>
        <begin position="220"/>
        <end position="242"/>
    </location>
</feature>
<dbReference type="InterPro" id="IPR029039">
    <property type="entry name" value="Flavoprotein-like_sf"/>
</dbReference>
<dbReference type="SUPFAM" id="SSF52218">
    <property type="entry name" value="Flavoproteins"/>
    <property type="match status" value="1"/>
</dbReference>
<keyword evidence="1" id="KW-0479">Metal-binding</keyword>
<organism evidence="5 6">
    <name type="scientific">Paenibacillus borealis</name>
    <dbReference type="NCBI Taxonomy" id="160799"/>
    <lineage>
        <taxon>Bacteria</taxon>
        <taxon>Bacillati</taxon>
        <taxon>Bacillota</taxon>
        <taxon>Bacilli</taxon>
        <taxon>Bacillales</taxon>
        <taxon>Paenibacillaceae</taxon>
        <taxon>Paenibacillus</taxon>
    </lineage>
</organism>
<dbReference type="InterPro" id="IPR017900">
    <property type="entry name" value="4Fe4S_Fe_S_CS"/>
</dbReference>
<gene>
    <name evidence="5" type="ORF">BSK56_28595</name>
</gene>
<accession>A0ABX3H151</accession>
<dbReference type="PROSITE" id="PS00198">
    <property type="entry name" value="4FE4S_FER_1"/>
    <property type="match status" value="1"/>
</dbReference>
<dbReference type="Gene3D" id="3.30.70.20">
    <property type="match status" value="1"/>
</dbReference>